<evidence type="ECO:0000256" key="1">
    <source>
        <dbReference type="ARBA" id="ARBA00008779"/>
    </source>
</evidence>
<dbReference type="InterPro" id="IPR000917">
    <property type="entry name" value="Sulfatase_N"/>
</dbReference>
<dbReference type="EMBL" id="QAPF01000004">
    <property type="protein sequence ID" value="TEA22552.1"/>
    <property type="molecule type" value="Genomic_DNA"/>
</dbReference>
<comment type="caution">
    <text evidence="3">The sequence shown here is derived from an EMBL/GenBank/DDBJ whole genome shotgun (WGS) entry which is preliminary data.</text>
</comment>
<dbReference type="PANTHER" id="PTHR42693">
    <property type="entry name" value="ARYLSULFATASE FAMILY MEMBER"/>
    <property type="match status" value="1"/>
</dbReference>
<dbReference type="Gene3D" id="3.40.720.10">
    <property type="entry name" value="Alkaline Phosphatase, subunit A"/>
    <property type="match status" value="1"/>
</dbReference>
<name>A0A4R8TW45_9PEZI</name>
<dbReference type="Proteomes" id="UP000295604">
    <property type="component" value="Unassembled WGS sequence"/>
</dbReference>
<dbReference type="Pfam" id="PF00884">
    <property type="entry name" value="Sulfatase"/>
    <property type="match status" value="1"/>
</dbReference>
<dbReference type="PANTHER" id="PTHR42693:SF33">
    <property type="entry name" value="ARYLSULFATASE"/>
    <property type="match status" value="1"/>
</dbReference>
<dbReference type="SUPFAM" id="SSF53649">
    <property type="entry name" value="Alkaline phosphatase-like"/>
    <property type="match status" value="1"/>
</dbReference>
<protein>
    <submittedName>
        <fullName evidence="3">Putative sulfatase</fullName>
    </submittedName>
</protein>
<feature type="domain" description="Sulfatase N-terminal" evidence="2">
    <location>
        <begin position="7"/>
        <end position="383"/>
    </location>
</feature>
<evidence type="ECO:0000259" key="2">
    <source>
        <dbReference type="Pfam" id="PF00884"/>
    </source>
</evidence>
<sequence length="425" mass="47513">MPPKRPSFLIIVADDLGFSDISPYGGEINTPVLEKFAKDGIRMTNLHTASACSPTRSVLFSGTDNHIASLGQMFEHMRRFGDYFKYEPGHEGYLNWRVEALSEILQDVGYHTIMSGKWQAVKGHWMDGDSFINHRTDVPEDFYSTGCFTDCMITLLEERTDAEKEKPFFAYHLFTALHWPLQAPREVYDGGPDALTQRRLQRLVELGLVDQGIEQAPPTGVVDKEWKDMTDLERKESARKMEVFAAMVELADENIGRVIEHLTSTGELDNTSILFMSDNGAEGAALEAIPMMGGETTFAGVVHKYYDNSLDNIGDKSSFAWYGARWASAATAPSRRSKCWVTEGGIRCPCVIRYPPFQAKPEEAITHRFTSVMDILPPTLELARSWVGHLSSPDHAAPVSTVHGEGVHGWELFGLRAIREGKCTE</sequence>
<keyword evidence="4" id="KW-1185">Reference proteome</keyword>
<dbReference type="GO" id="GO:0004065">
    <property type="term" value="F:arylsulfatase activity"/>
    <property type="evidence" value="ECO:0007669"/>
    <property type="project" value="TreeGrafter"/>
</dbReference>
<gene>
    <name evidence="3" type="ORF">C8034_v002900</name>
</gene>
<organism evidence="3 4">
    <name type="scientific">Colletotrichum sidae</name>
    <dbReference type="NCBI Taxonomy" id="1347389"/>
    <lineage>
        <taxon>Eukaryota</taxon>
        <taxon>Fungi</taxon>
        <taxon>Dikarya</taxon>
        <taxon>Ascomycota</taxon>
        <taxon>Pezizomycotina</taxon>
        <taxon>Sordariomycetes</taxon>
        <taxon>Hypocreomycetidae</taxon>
        <taxon>Glomerellales</taxon>
        <taxon>Glomerellaceae</taxon>
        <taxon>Colletotrichum</taxon>
        <taxon>Colletotrichum orbiculare species complex</taxon>
    </lineage>
</organism>
<dbReference type="InterPro" id="IPR050738">
    <property type="entry name" value="Sulfatase"/>
</dbReference>
<reference evidence="3 4" key="1">
    <citation type="submission" date="2018-11" db="EMBL/GenBank/DDBJ databases">
        <title>Genome sequence and assembly of Colletotrichum sidae.</title>
        <authorList>
            <person name="Gan P."/>
            <person name="Shirasu K."/>
        </authorList>
    </citation>
    <scope>NUCLEOTIDE SEQUENCE [LARGE SCALE GENOMIC DNA]</scope>
    <source>
        <strain evidence="3 4">CBS 518.97</strain>
    </source>
</reference>
<proteinExistence type="inferred from homology"/>
<accession>A0A4R8TW45</accession>
<dbReference type="AlphaFoldDB" id="A0A4R8TW45"/>
<dbReference type="InterPro" id="IPR017850">
    <property type="entry name" value="Alkaline_phosphatase_core_sf"/>
</dbReference>
<comment type="similarity">
    <text evidence="1">Belongs to the sulfatase family.</text>
</comment>
<evidence type="ECO:0000313" key="4">
    <source>
        <dbReference type="Proteomes" id="UP000295604"/>
    </source>
</evidence>
<evidence type="ECO:0000313" key="3">
    <source>
        <dbReference type="EMBL" id="TEA22552.1"/>
    </source>
</evidence>